<evidence type="ECO:0000313" key="3">
    <source>
        <dbReference type="Proteomes" id="UP001428341"/>
    </source>
</evidence>
<accession>A0AAP0MYZ6</accession>
<sequence length="101" mass="11027">MNRRIKGSLYALSFILFSKKTDWAFLSKENADGTWGGVGNVSIERGSFSADVRQDGGGEKGGEGVGDGENKYLRLPGPRLMERVDEDGETFHHSALLLILP</sequence>
<feature type="compositionally biased region" description="Basic and acidic residues" evidence="1">
    <location>
        <begin position="52"/>
        <end position="71"/>
    </location>
</feature>
<keyword evidence="3" id="KW-1185">Reference proteome</keyword>
<evidence type="ECO:0000313" key="2">
    <source>
        <dbReference type="EMBL" id="KAK9229825.1"/>
    </source>
</evidence>
<dbReference type="Proteomes" id="UP001428341">
    <property type="component" value="Unassembled WGS sequence"/>
</dbReference>
<dbReference type="EMBL" id="JBCGBO010000001">
    <property type="protein sequence ID" value="KAK9229825.1"/>
    <property type="molecule type" value="Genomic_DNA"/>
</dbReference>
<protein>
    <submittedName>
        <fullName evidence="2">Uncharacterized protein</fullName>
    </submittedName>
</protein>
<dbReference type="AlphaFoldDB" id="A0AAP0MYZ6"/>
<feature type="region of interest" description="Disordered" evidence="1">
    <location>
        <begin position="50"/>
        <end position="71"/>
    </location>
</feature>
<organism evidence="2 3">
    <name type="scientific">Citrus x changshan-huyou</name>
    <dbReference type="NCBI Taxonomy" id="2935761"/>
    <lineage>
        <taxon>Eukaryota</taxon>
        <taxon>Viridiplantae</taxon>
        <taxon>Streptophyta</taxon>
        <taxon>Embryophyta</taxon>
        <taxon>Tracheophyta</taxon>
        <taxon>Spermatophyta</taxon>
        <taxon>Magnoliopsida</taxon>
        <taxon>eudicotyledons</taxon>
        <taxon>Gunneridae</taxon>
        <taxon>Pentapetalae</taxon>
        <taxon>rosids</taxon>
        <taxon>malvids</taxon>
        <taxon>Sapindales</taxon>
        <taxon>Rutaceae</taxon>
        <taxon>Aurantioideae</taxon>
        <taxon>Citrus</taxon>
    </lineage>
</organism>
<proteinExistence type="predicted"/>
<reference evidence="2 3" key="1">
    <citation type="submission" date="2024-05" db="EMBL/GenBank/DDBJ databases">
        <title>Haplotype-resolved chromosome-level genome assembly of Huyou (Citrus changshanensis).</title>
        <authorList>
            <person name="Miao C."/>
            <person name="Chen W."/>
            <person name="Wu Y."/>
            <person name="Wang L."/>
            <person name="Zhao S."/>
            <person name="Grierson D."/>
            <person name="Xu C."/>
            <person name="Chen K."/>
        </authorList>
    </citation>
    <scope>NUCLEOTIDE SEQUENCE [LARGE SCALE GENOMIC DNA]</scope>
    <source>
        <strain evidence="2">01-14</strain>
        <tissue evidence="2">Leaf</tissue>
    </source>
</reference>
<name>A0AAP0MYZ6_9ROSI</name>
<evidence type="ECO:0000256" key="1">
    <source>
        <dbReference type="SAM" id="MobiDB-lite"/>
    </source>
</evidence>
<gene>
    <name evidence="2" type="ORF">WN944_022791</name>
</gene>
<comment type="caution">
    <text evidence="2">The sequence shown here is derived from an EMBL/GenBank/DDBJ whole genome shotgun (WGS) entry which is preliminary data.</text>
</comment>